<proteinExistence type="predicted"/>
<keyword evidence="2" id="KW-1185">Reference proteome</keyword>
<accession>A0ABN5BUQ4</accession>
<organism evidence="1 2">
    <name type="scientific">Elizabethkingia anophelis R26</name>
    <dbReference type="NCBI Taxonomy" id="1246994"/>
    <lineage>
        <taxon>Bacteria</taxon>
        <taxon>Pseudomonadati</taxon>
        <taxon>Bacteroidota</taxon>
        <taxon>Flavobacteriia</taxon>
        <taxon>Flavobacteriales</taxon>
        <taxon>Weeksellaceae</taxon>
        <taxon>Elizabethkingia</taxon>
    </lineage>
</organism>
<sequence length="78" mass="9312">MLNTFSMFNILYYKFRKVKSGMYYKYMEDVYIIQLLISVEVKKRGIGTNAEKTINLILFLRHKEFYPTIKISCASKNL</sequence>
<reference evidence="1 2" key="1">
    <citation type="submission" date="2017-09" db="EMBL/GenBank/DDBJ databases">
        <title>Complete circularized genomes of four mosquito-derived Elizabethkingia anophelis isolates.</title>
        <authorList>
            <person name="Nicholson A.C."/>
            <person name="Xu J."/>
        </authorList>
    </citation>
    <scope>NUCLEOTIDE SEQUENCE [LARGE SCALE GENOMIC DNA]</scope>
    <source>
        <strain evidence="1 2">R26</strain>
    </source>
</reference>
<dbReference type="EMBL" id="CP023401">
    <property type="protein sequence ID" value="ATC35352.1"/>
    <property type="molecule type" value="Genomic_DNA"/>
</dbReference>
<evidence type="ECO:0000313" key="1">
    <source>
        <dbReference type="EMBL" id="ATC35352.1"/>
    </source>
</evidence>
<evidence type="ECO:0000313" key="2">
    <source>
        <dbReference type="Proteomes" id="UP000190057"/>
    </source>
</evidence>
<evidence type="ECO:0008006" key="3">
    <source>
        <dbReference type="Google" id="ProtNLM"/>
    </source>
</evidence>
<dbReference type="Proteomes" id="UP000190057">
    <property type="component" value="Chromosome"/>
</dbReference>
<name>A0ABN5BUQ4_9FLAO</name>
<protein>
    <recommendedName>
        <fullName evidence="3">N-acetyltransferase domain-containing protein</fullName>
    </recommendedName>
</protein>
<gene>
    <name evidence="1" type="ORF">BAZ09_003635</name>
</gene>